<dbReference type="EMBL" id="DSJL01000007">
    <property type="protein sequence ID" value="HEF64720.1"/>
    <property type="molecule type" value="Genomic_DNA"/>
</dbReference>
<comment type="caution">
    <text evidence="1">The sequence shown here is derived from an EMBL/GenBank/DDBJ whole genome shotgun (WGS) entry which is preliminary data.</text>
</comment>
<proteinExistence type="predicted"/>
<reference evidence="1" key="1">
    <citation type="journal article" date="2020" name="mSystems">
        <title>Genome- and Community-Level Interaction Insights into Carbon Utilization and Element Cycling Functions of Hydrothermarchaeota in Hydrothermal Sediment.</title>
        <authorList>
            <person name="Zhou Z."/>
            <person name="Liu Y."/>
            <person name="Xu W."/>
            <person name="Pan J."/>
            <person name="Luo Z.H."/>
            <person name="Li M."/>
        </authorList>
    </citation>
    <scope>NUCLEOTIDE SEQUENCE [LARGE SCALE GENOMIC DNA]</scope>
    <source>
        <strain evidence="1">SpSt-222</strain>
    </source>
</reference>
<sequence length="137" mass="14634">MLVPEEGLEPTRGTPPAVFETGCPGKPYLLEPDASVNGGKTAGNPVVQQVDAPSQFRVFVYILPKPELPRIFGDTSIRRAPQEMFCAGDSRTAATTSRYLSPCEVHDAQFLSVELAKAIGLKLAVPLDPGSPRPDDG</sequence>
<name>A0A7C1X013_THERO</name>
<dbReference type="AlphaFoldDB" id="A0A7C1X013"/>
<accession>A0A7C1X013</accession>
<protein>
    <submittedName>
        <fullName evidence="1">Uncharacterized protein</fullName>
    </submittedName>
</protein>
<gene>
    <name evidence="1" type="ORF">ENP47_03820</name>
</gene>
<evidence type="ECO:0000313" key="1">
    <source>
        <dbReference type="EMBL" id="HEF64720.1"/>
    </source>
</evidence>
<organism evidence="1">
    <name type="scientific">Thermomicrobium roseum</name>
    <dbReference type="NCBI Taxonomy" id="500"/>
    <lineage>
        <taxon>Bacteria</taxon>
        <taxon>Pseudomonadati</taxon>
        <taxon>Thermomicrobiota</taxon>
        <taxon>Thermomicrobia</taxon>
        <taxon>Thermomicrobiales</taxon>
        <taxon>Thermomicrobiaceae</taxon>
        <taxon>Thermomicrobium</taxon>
    </lineage>
</organism>